<dbReference type="GO" id="GO:0051536">
    <property type="term" value="F:iron-sulfur cluster binding"/>
    <property type="evidence" value="ECO:0007669"/>
    <property type="project" value="UniProtKB-KW"/>
</dbReference>
<gene>
    <name evidence="6" type="ORF">H8S57_13075</name>
</gene>
<dbReference type="InterPro" id="IPR006656">
    <property type="entry name" value="Mopterin_OxRdtase"/>
</dbReference>
<dbReference type="InterPro" id="IPR050612">
    <property type="entry name" value="Prok_Mopterin_Oxidored"/>
</dbReference>
<organism evidence="6 7">
    <name type="scientific">Lawsonibacter hominis</name>
    <dbReference type="NCBI Taxonomy" id="2763053"/>
    <lineage>
        <taxon>Bacteria</taxon>
        <taxon>Bacillati</taxon>
        <taxon>Bacillota</taxon>
        <taxon>Clostridia</taxon>
        <taxon>Eubacteriales</taxon>
        <taxon>Oscillospiraceae</taxon>
        <taxon>Lawsonibacter</taxon>
    </lineage>
</organism>
<dbReference type="InterPro" id="IPR009010">
    <property type="entry name" value="Asp_de-COase-like_dom_sf"/>
</dbReference>
<dbReference type="Proteomes" id="UP000661435">
    <property type="component" value="Unassembled WGS sequence"/>
</dbReference>
<evidence type="ECO:0000259" key="5">
    <source>
        <dbReference type="PROSITE" id="PS51669"/>
    </source>
</evidence>
<keyword evidence="7" id="KW-1185">Reference proteome</keyword>
<dbReference type="Gene3D" id="3.40.50.740">
    <property type="match status" value="1"/>
</dbReference>
<protein>
    <submittedName>
        <fullName evidence="6">Molybdopterin-dependent oxidoreductase</fullName>
    </submittedName>
</protein>
<evidence type="ECO:0000313" key="6">
    <source>
        <dbReference type="EMBL" id="MBC5734650.1"/>
    </source>
</evidence>
<comment type="caution">
    <text evidence="6">The sequence shown here is derived from an EMBL/GenBank/DDBJ whole genome shotgun (WGS) entry which is preliminary data.</text>
</comment>
<dbReference type="Gene3D" id="2.40.40.20">
    <property type="match status" value="1"/>
</dbReference>
<dbReference type="PANTHER" id="PTHR43742">
    <property type="entry name" value="TRIMETHYLAMINE-N-OXIDE REDUCTASE"/>
    <property type="match status" value="1"/>
</dbReference>
<dbReference type="GO" id="GO:0043546">
    <property type="term" value="F:molybdopterin cofactor binding"/>
    <property type="evidence" value="ECO:0007669"/>
    <property type="project" value="InterPro"/>
</dbReference>
<accession>A0A8J6JH14</accession>
<keyword evidence="2" id="KW-0479">Metal-binding</keyword>
<dbReference type="InterPro" id="IPR006657">
    <property type="entry name" value="MoPterin_dinucl-bd_dom"/>
</dbReference>
<evidence type="ECO:0000256" key="4">
    <source>
        <dbReference type="ARBA" id="ARBA00023014"/>
    </source>
</evidence>
<dbReference type="GO" id="GO:0046872">
    <property type="term" value="F:metal ion binding"/>
    <property type="evidence" value="ECO:0007669"/>
    <property type="project" value="UniProtKB-KW"/>
</dbReference>
<keyword evidence="4" id="KW-0411">Iron-sulfur</keyword>
<dbReference type="Pfam" id="PF01568">
    <property type="entry name" value="Molydop_binding"/>
    <property type="match status" value="1"/>
</dbReference>
<dbReference type="SUPFAM" id="SSF53706">
    <property type="entry name" value="Formate dehydrogenase/DMSO reductase, domains 1-3"/>
    <property type="match status" value="1"/>
</dbReference>
<reference evidence="6" key="1">
    <citation type="submission" date="2020-08" db="EMBL/GenBank/DDBJ databases">
        <title>Genome public.</title>
        <authorList>
            <person name="Liu C."/>
            <person name="Sun Q."/>
        </authorList>
    </citation>
    <scope>NUCLEOTIDE SEQUENCE</scope>
    <source>
        <strain evidence="6">NSJ-51</strain>
    </source>
</reference>
<dbReference type="PANTHER" id="PTHR43742:SF6">
    <property type="entry name" value="OXIDOREDUCTASE YYAE-RELATED"/>
    <property type="match status" value="1"/>
</dbReference>
<dbReference type="PROSITE" id="PS51669">
    <property type="entry name" value="4FE4S_MOW_BIS_MGD"/>
    <property type="match status" value="1"/>
</dbReference>
<dbReference type="RefSeq" id="WP_186908479.1">
    <property type="nucleotide sequence ID" value="NZ_JACOPP010000022.1"/>
</dbReference>
<evidence type="ECO:0000256" key="2">
    <source>
        <dbReference type="ARBA" id="ARBA00022723"/>
    </source>
</evidence>
<proteinExistence type="inferred from homology"/>
<dbReference type="AlphaFoldDB" id="A0A8J6JH14"/>
<dbReference type="Gene3D" id="3.40.228.10">
    <property type="entry name" value="Dimethylsulfoxide Reductase, domain 2"/>
    <property type="match status" value="1"/>
</dbReference>
<feature type="domain" description="4Fe-4S Mo/W bis-MGD-type" evidence="5">
    <location>
        <begin position="19"/>
        <end position="77"/>
    </location>
</feature>
<evidence type="ECO:0000256" key="3">
    <source>
        <dbReference type="ARBA" id="ARBA00023004"/>
    </source>
</evidence>
<dbReference type="EMBL" id="JACOPP010000022">
    <property type="protein sequence ID" value="MBC5734650.1"/>
    <property type="molecule type" value="Genomic_DNA"/>
</dbReference>
<dbReference type="SUPFAM" id="SSF50692">
    <property type="entry name" value="ADC-like"/>
    <property type="match status" value="1"/>
</dbReference>
<comment type="similarity">
    <text evidence="1">Belongs to the prokaryotic molybdopterin-containing oxidoreductase family.</text>
</comment>
<evidence type="ECO:0000256" key="1">
    <source>
        <dbReference type="ARBA" id="ARBA00010312"/>
    </source>
</evidence>
<dbReference type="Pfam" id="PF04879">
    <property type="entry name" value="Molybdop_Fe4S4"/>
    <property type="match status" value="1"/>
</dbReference>
<dbReference type="GO" id="GO:0016491">
    <property type="term" value="F:oxidoreductase activity"/>
    <property type="evidence" value="ECO:0007669"/>
    <property type="project" value="InterPro"/>
</dbReference>
<name>A0A8J6JH14_9FIRM</name>
<dbReference type="Pfam" id="PF00384">
    <property type="entry name" value="Molybdopterin"/>
    <property type="match status" value="1"/>
</dbReference>
<sequence length="710" mass="78779">MSELEQLVHAKIPGPETGIEVRHTMCDICTPGPQCGVDAYIKDGVVIKVEGTAGFPTNNGALCTKGAANRQYIYRKDRIRTPMRRTGPRGSGKFESISWDEAVAAVAMGLNGVKARHGAEAVAFMTGYPKWYRPFLHRLAYSFGSPNYLTESSTCHRSEVMSWQLTYGSEMRPDVLGMPEVLVGWACNPLVSAYPMGRNYYQYKEKGGRVVIIDPRRTPTAVQCADLYIRPRVGTDGYLANTVARLIIENGWADMDFIQKHVHGFAAYRDMVMGYTVEEAVRITGVPEGEIRELAQLIGTAKTAIIQPSNGLSHHANGLPSHRAVICLNALTGNVNKPGTIVPTFETFADMAAGFRTREDEFVEERFPRNARPKIGSARFPLWSEMLPEAQGMDLVRQWEKGEPYPIRAIYAHGVNNRMYLESSRLLEMAADLDFVAATDLFWTDFCRYADIVMPACTSFERSEVKCYGGGFVNYTSPAIAPLYESLDDVEIMSRVASALALDDPLLCSGYDTCVKHMFRDVDVDLDAVKAGGVPLKIPCPKTPDYFSAPLDTPSGKIELYSERIAKYEHSHGLNPLPVFVDGYDSPENGELPMTLITGGRIPNAVHSRLHDVPWLRSLRPDPAADLNPEDAKRMEIGQGDEIYLTTRVGRIKVKANVSAISAPGEVNMYHGYSEANVNQIIPRDHLDPYSGFPGFKQVRCRVEKAEVRK</sequence>
<evidence type="ECO:0000313" key="7">
    <source>
        <dbReference type="Proteomes" id="UP000661435"/>
    </source>
</evidence>
<keyword evidence="3" id="KW-0408">Iron</keyword>
<dbReference type="InterPro" id="IPR006963">
    <property type="entry name" value="Mopterin_OxRdtase_4Fe-4S_dom"/>
</dbReference>
<dbReference type="Gene3D" id="2.20.25.90">
    <property type="entry name" value="ADC-like domains"/>
    <property type="match status" value="1"/>
</dbReference>
<dbReference type="SMART" id="SM00926">
    <property type="entry name" value="Molybdop_Fe4S4"/>
    <property type="match status" value="1"/>
</dbReference>